<accession>A0A497EUV9</accession>
<feature type="domain" description="CARDB" evidence="2">
    <location>
        <begin position="266"/>
        <end position="346"/>
    </location>
</feature>
<evidence type="ECO:0000313" key="4">
    <source>
        <dbReference type="Proteomes" id="UP000278475"/>
    </source>
</evidence>
<dbReference type="PANTHER" id="PTHR35902">
    <property type="entry name" value="S-LAYER DOMAIN-LIKE PROTEIN-RELATED"/>
    <property type="match status" value="1"/>
</dbReference>
<dbReference type="EMBL" id="QMQV01000006">
    <property type="protein sequence ID" value="RLE50418.1"/>
    <property type="molecule type" value="Genomic_DNA"/>
</dbReference>
<dbReference type="InterPro" id="IPR011635">
    <property type="entry name" value="CARDB"/>
</dbReference>
<keyword evidence="1" id="KW-0812">Transmembrane</keyword>
<reference evidence="3 4" key="1">
    <citation type="submission" date="2018-06" db="EMBL/GenBank/DDBJ databases">
        <title>Extensive metabolic versatility and redundancy in microbially diverse, dynamic hydrothermal sediments.</title>
        <authorList>
            <person name="Dombrowski N."/>
            <person name="Teske A."/>
            <person name="Baker B.J."/>
        </authorList>
    </citation>
    <scope>NUCLEOTIDE SEQUENCE [LARGE SCALE GENOMIC DNA]</scope>
    <source>
        <strain evidence="3">B66_G16</strain>
    </source>
</reference>
<dbReference type="Proteomes" id="UP000278475">
    <property type="component" value="Unassembled WGS sequence"/>
</dbReference>
<organism evidence="3 4">
    <name type="scientific">Thermoproteota archaeon</name>
    <dbReference type="NCBI Taxonomy" id="2056631"/>
    <lineage>
        <taxon>Archaea</taxon>
        <taxon>Thermoproteota</taxon>
    </lineage>
</organism>
<evidence type="ECO:0000256" key="1">
    <source>
        <dbReference type="SAM" id="Phobius"/>
    </source>
</evidence>
<dbReference type="Pfam" id="PF07705">
    <property type="entry name" value="CARDB"/>
    <property type="match status" value="1"/>
</dbReference>
<evidence type="ECO:0000313" key="3">
    <source>
        <dbReference type="EMBL" id="RLE50418.1"/>
    </source>
</evidence>
<protein>
    <recommendedName>
        <fullName evidence="2">CARDB domain-containing protein</fullName>
    </recommendedName>
</protein>
<evidence type="ECO:0000259" key="2">
    <source>
        <dbReference type="Pfam" id="PF07705"/>
    </source>
</evidence>
<comment type="caution">
    <text evidence="3">The sequence shown here is derived from an EMBL/GenBank/DDBJ whole genome shotgun (WGS) entry which is preliminary data.</text>
</comment>
<dbReference type="Gene3D" id="2.60.40.10">
    <property type="entry name" value="Immunoglobulins"/>
    <property type="match status" value="3"/>
</dbReference>
<proteinExistence type="predicted"/>
<dbReference type="PANTHER" id="PTHR35902:SF3">
    <property type="entry name" value="NPCBM-ASSOCIATED, NEW3 DOMAIN OF ALPHA-GALACTOSIDASE"/>
    <property type="match status" value="1"/>
</dbReference>
<name>A0A497EUV9_9CREN</name>
<dbReference type="InterPro" id="IPR013783">
    <property type="entry name" value="Ig-like_fold"/>
</dbReference>
<sequence length="761" mass="82159">MRSLKVLLTLLTIFVLFTALSSTLAYGQQSSNFRVVKVFWGESESSKIQAAPGDENVILTIRLQYVDTSSYSKVLYLKGTLHLSQGFETPSGEGEAVAYYSSVVAGQTFDLQFTLNIDDSASIADHSMRLVIEGSGHMSPTTQELTVTVPLYGRVSFNVQVLNSSVKPGLSDIVLALKNKGSADASNVKVTISSSSVSLVGEDSSFDLGEIGSGDVKYIPLKIYAQPSTLPYTGVLTLSISYRDAYGVDRSDSLATSVYVEATPSPRLEASLTPSTLTPGKDNSVKLTIKNVGEYELSSINAYLVVPQTSQLILRNSDGFWYIQSLKPGENFTTEFTIYAPPSSASLTCQLALTLNYMDEFNASHSETRYLGVKVEDAQQGLLKLSLSSYQLSPGQVNNLTLYVVNEGGNVEDITIMLTLPSGSYASPTSPLILIGWDGFLHIDKLEKGGFYSQKIMIYAHPDAAGNSYQMSFSLRYKDPTGFTRSETRVIGVKVLNAPKPAIECSFTPQRIFTGKSSNVSFTISNLGNEPLSSVEVEISLPKTATLTPIALLGEDNKLFIGTLKPSTSKTVNLSIYAHPDASGTTQELTLTIKYRDSTGADKRETRKVVLVLKGSVDIVLSEYSTYPREVTPGSDFSLTATLINLGTSPAYGVNITLEGEGFEPLISESVFVGDLPINTPTPFTMALKAPSSIKPGKYTLKFKISYRDNLHEEGEAYVHVPITVQGAVPATSKAKAGFAVAAALPAAILALAIWRRHVPR</sequence>
<dbReference type="AlphaFoldDB" id="A0A497EUV9"/>
<feature type="transmembrane region" description="Helical" evidence="1">
    <location>
        <begin position="737"/>
        <end position="755"/>
    </location>
</feature>
<gene>
    <name evidence="3" type="ORF">DRJ31_01395</name>
</gene>
<keyword evidence="1" id="KW-1133">Transmembrane helix</keyword>
<keyword evidence="1" id="KW-0472">Membrane</keyword>